<dbReference type="InterPro" id="IPR011050">
    <property type="entry name" value="Pectin_lyase_fold/virulence"/>
</dbReference>
<reference evidence="1" key="1">
    <citation type="submission" date="2018-06" db="EMBL/GenBank/DDBJ databases">
        <authorList>
            <person name="Zhirakovskaya E."/>
        </authorList>
    </citation>
    <scope>NUCLEOTIDE SEQUENCE</scope>
</reference>
<organism evidence="1">
    <name type="scientific">hydrothermal vent metagenome</name>
    <dbReference type="NCBI Taxonomy" id="652676"/>
    <lineage>
        <taxon>unclassified sequences</taxon>
        <taxon>metagenomes</taxon>
        <taxon>ecological metagenomes</taxon>
    </lineage>
</organism>
<dbReference type="AlphaFoldDB" id="A0A3B0ZK39"/>
<name>A0A3B0ZK39_9ZZZZ</name>
<dbReference type="CDD" id="cd00603">
    <property type="entry name" value="IPT_PCSR"/>
    <property type="match status" value="1"/>
</dbReference>
<dbReference type="SUPFAM" id="SSF51126">
    <property type="entry name" value="Pectin lyase-like"/>
    <property type="match status" value="1"/>
</dbReference>
<dbReference type="InterPro" id="IPR013783">
    <property type="entry name" value="Ig-like_fold"/>
</dbReference>
<dbReference type="Gene3D" id="2.160.20.10">
    <property type="entry name" value="Single-stranded right-handed beta-helix, Pectin lyase-like"/>
    <property type="match status" value="1"/>
</dbReference>
<protein>
    <submittedName>
        <fullName evidence="1">Uncharacterized protein</fullName>
    </submittedName>
</protein>
<dbReference type="EMBL" id="UOFQ01000103">
    <property type="protein sequence ID" value="VAW88623.1"/>
    <property type="molecule type" value="Genomic_DNA"/>
</dbReference>
<dbReference type="Gene3D" id="2.60.40.10">
    <property type="entry name" value="Immunoglobulins"/>
    <property type="match status" value="1"/>
</dbReference>
<sequence>MKRLLLIFRTIFIAGLVAGSTAAYAAKPVIFFSDLISAPKSGWDSSEPDKGAIVTIWGRNFGTQRGSSHVTVNGIKLTAESDYKDTWAKTNNPVPFLQTITFQLNSSMSDGDGTISVNVNENTSNTIPFRINTIGSIYFIDVNASGGTGTLSDPWSDLSDFIDEMQPGDVGYFREGTYDEIYNGGKSNIWVRKSETWGTAQDPIGFIGYPNEVAMFDSWENGNESNFNKSVIVEAYYMTVAKLATRAYSRGIQVGRYGRIIGNDAIGVLKVIGGAGIIHTGSDGVKILGNAVHGGRSKHRLDHSIYVDGCQELAANEIAYNYSYDNLIDRGPHLVDNHQQNRCSSDVYQKSNHWHNNLISCEADASRGIGIYDLSWDKGEANEPDPAYVYNNILVGCGDGWNGAMYHSNGHAVFYNNILFNNQGKGIQLHDNSRVLSSKAINNIIVNTTNDEYVTGDRHTFDSNSYFGGPADSIPSSDTNAIVTDPMITVDSTAYNPVIIDQDSPIIGKGSSLVSALVTKDFFGTKQIGSYNIGSVGNVVMPPMPPTMELIDMRNSD</sequence>
<gene>
    <name evidence="1" type="ORF">MNBD_GAMMA17-2292</name>
</gene>
<dbReference type="InterPro" id="IPR012334">
    <property type="entry name" value="Pectin_lyas_fold"/>
</dbReference>
<accession>A0A3B0ZK39</accession>
<proteinExistence type="predicted"/>
<evidence type="ECO:0000313" key="1">
    <source>
        <dbReference type="EMBL" id="VAW88623.1"/>
    </source>
</evidence>